<dbReference type="GO" id="GO:0003988">
    <property type="term" value="F:acetyl-CoA C-acyltransferase activity"/>
    <property type="evidence" value="ECO:0007669"/>
    <property type="project" value="TreeGrafter"/>
</dbReference>
<dbReference type="Gene3D" id="3.40.47.10">
    <property type="match status" value="1"/>
</dbReference>
<dbReference type="EMBL" id="SFCI01000196">
    <property type="protein sequence ID" value="TFY81576.1"/>
    <property type="molecule type" value="Genomic_DNA"/>
</dbReference>
<dbReference type="GO" id="GO:0005777">
    <property type="term" value="C:peroxisome"/>
    <property type="evidence" value="ECO:0007669"/>
    <property type="project" value="TreeGrafter"/>
</dbReference>
<keyword evidence="3" id="KW-1185">Reference proteome</keyword>
<reference evidence="2 3" key="1">
    <citation type="submission" date="2019-02" db="EMBL/GenBank/DDBJ databases">
        <title>Genome sequencing of the rare red list fungi Hericium alpestre (H. flagellum).</title>
        <authorList>
            <person name="Buettner E."/>
            <person name="Kellner H."/>
        </authorList>
    </citation>
    <scope>NUCLEOTIDE SEQUENCE [LARGE SCALE GENOMIC DNA]</scope>
    <source>
        <strain evidence="2 3">DSM 108284</strain>
    </source>
</reference>
<dbReference type="InterPro" id="IPR016039">
    <property type="entry name" value="Thiolase-like"/>
</dbReference>
<name>A0A4Z0A3I1_9AGAM</name>
<sequence>MGIGPIAAIPKALAQAGLTRDDIDVYEINEAFASQFAYCVEQLQISIDKINPNGSSIALTHPLGMTGVRQVVTGLTELRRRNADILCTSMCIGSGMGAAGIFVNEARSH</sequence>
<dbReference type="PANTHER" id="PTHR43853:SF10">
    <property type="entry name" value="ACETYL-COA C-ACETYLTRANSFERASE"/>
    <property type="match status" value="1"/>
</dbReference>
<protein>
    <recommendedName>
        <fullName evidence="1">Thiolase C-terminal domain-containing protein</fullName>
    </recommendedName>
</protein>
<dbReference type="SUPFAM" id="SSF53901">
    <property type="entry name" value="Thiolase-like"/>
    <property type="match status" value="1"/>
</dbReference>
<dbReference type="Pfam" id="PF02803">
    <property type="entry name" value="Thiolase_C"/>
    <property type="match status" value="1"/>
</dbReference>
<dbReference type="GO" id="GO:0006635">
    <property type="term" value="P:fatty acid beta-oxidation"/>
    <property type="evidence" value="ECO:0007669"/>
    <property type="project" value="TreeGrafter"/>
</dbReference>
<dbReference type="GO" id="GO:0010124">
    <property type="term" value="P:phenylacetate catabolic process"/>
    <property type="evidence" value="ECO:0007669"/>
    <property type="project" value="TreeGrafter"/>
</dbReference>
<comment type="caution">
    <text evidence="2">The sequence shown here is derived from an EMBL/GenBank/DDBJ whole genome shotgun (WGS) entry which is preliminary data.</text>
</comment>
<proteinExistence type="predicted"/>
<accession>A0A4Z0A3I1</accession>
<dbReference type="InterPro" id="IPR050215">
    <property type="entry name" value="Thiolase-like_sf_Thiolase"/>
</dbReference>
<organism evidence="2 3">
    <name type="scientific">Hericium alpestre</name>
    <dbReference type="NCBI Taxonomy" id="135208"/>
    <lineage>
        <taxon>Eukaryota</taxon>
        <taxon>Fungi</taxon>
        <taxon>Dikarya</taxon>
        <taxon>Basidiomycota</taxon>
        <taxon>Agaricomycotina</taxon>
        <taxon>Agaricomycetes</taxon>
        <taxon>Russulales</taxon>
        <taxon>Hericiaceae</taxon>
        <taxon>Hericium</taxon>
    </lineage>
</organism>
<dbReference type="Proteomes" id="UP000298061">
    <property type="component" value="Unassembled WGS sequence"/>
</dbReference>
<dbReference type="OrthoDB" id="5404651at2759"/>
<evidence type="ECO:0000313" key="3">
    <source>
        <dbReference type="Proteomes" id="UP000298061"/>
    </source>
</evidence>
<feature type="domain" description="Thiolase C-terminal" evidence="1">
    <location>
        <begin position="1"/>
        <end position="102"/>
    </location>
</feature>
<dbReference type="InterPro" id="IPR020617">
    <property type="entry name" value="Thiolase_C"/>
</dbReference>
<dbReference type="STRING" id="135208.A0A4Z0A3I1"/>
<evidence type="ECO:0000313" key="2">
    <source>
        <dbReference type="EMBL" id="TFY81576.1"/>
    </source>
</evidence>
<dbReference type="PANTHER" id="PTHR43853">
    <property type="entry name" value="3-KETOACYL-COA THIOLASE, PEROXISOMAL"/>
    <property type="match status" value="1"/>
</dbReference>
<evidence type="ECO:0000259" key="1">
    <source>
        <dbReference type="Pfam" id="PF02803"/>
    </source>
</evidence>
<gene>
    <name evidence="2" type="ORF">EWM64_g2436</name>
</gene>
<dbReference type="AlphaFoldDB" id="A0A4Z0A3I1"/>